<evidence type="ECO:0000313" key="2">
    <source>
        <dbReference type="EMBL" id="GAG90395.1"/>
    </source>
</evidence>
<organism evidence="2">
    <name type="scientific">marine sediment metagenome</name>
    <dbReference type="NCBI Taxonomy" id="412755"/>
    <lineage>
        <taxon>unclassified sequences</taxon>
        <taxon>metagenomes</taxon>
        <taxon>ecological metagenomes</taxon>
    </lineage>
</organism>
<gene>
    <name evidence="2" type="ORF">S01H4_46168</name>
</gene>
<comment type="caution">
    <text evidence="2">The sequence shown here is derived from an EMBL/GenBank/DDBJ whole genome shotgun (WGS) entry which is preliminary data.</text>
</comment>
<protein>
    <submittedName>
        <fullName evidence="2">Uncharacterized protein</fullName>
    </submittedName>
</protein>
<keyword evidence="1" id="KW-0812">Transmembrane</keyword>
<reference evidence="2" key="1">
    <citation type="journal article" date="2014" name="Front. Microbiol.">
        <title>High frequency of phylogenetically diverse reductive dehalogenase-homologous genes in deep subseafloor sedimentary metagenomes.</title>
        <authorList>
            <person name="Kawai M."/>
            <person name="Futagami T."/>
            <person name="Toyoda A."/>
            <person name="Takaki Y."/>
            <person name="Nishi S."/>
            <person name="Hori S."/>
            <person name="Arai W."/>
            <person name="Tsubouchi T."/>
            <person name="Morono Y."/>
            <person name="Uchiyama I."/>
            <person name="Ito T."/>
            <person name="Fujiyama A."/>
            <person name="Inagaki F."/>
            <person name="Takami H."/>
        </authorList>
    </citation>
    <scope>NUCLEOTIDE SEQUENCE</scope>
    <source>
        <strain evidence="2">Expedition CK06-06</strain>
    </source>
</reference>
<feature type="transmembrane region" description="Helical" evidence="1">
    <location>
        <begin position="77"/>
        <end position="97"/>
    </location>
</feature>
<accession>X1B5N0</accession>
<sequence length="98" mass="10071">MSFGAGMGAGMGAGIGAGIAIGMASGQKNALEQIREYLITHELTIHDSSGNEVSPESLLDEAVAASEITSRKWGHTALVFALLAGVALFGTIVYLVLH</sequence>
<dbReference type="EMBL" id="BART01025774">
    <property type="protein sequence ID" value="GAG90395.1"/>
    <property type="molecule type" value="Genomic_DNA"/>
</dbReference>
<dbReference type="AlphaFoldDB" id="X1B5N0"/>
<proteinExistence type="predicted"/>
<name>X1B5N0_9ZZZZ</name>
<keyword evidence="1" id="KW-1133">Transmembrane helix</keyword>
<keyword evidence="1" id="KW-0472">Membrane</keyword>
<feature type="transmembrane region" description="Helical" evidence="1">
    <location>
        <begin position="6"/>
        <end position="25"/>
    </location>
</feature>
<evidence type="ECO:0000256" key="1">
    <source>
        <dbReference type="SAM" id="Phobius"/>
    </source>
</evidence>